<dbReference type="AlphaFoldDB" id="B4GK21"/>
<dbReference type="HOGENOM" id="CLU_2592307_0_0_1"/>
<dbReference type="EMBL" id="CH479184">
    <property type="protein sequence ID" value="EDW36987.1"/>
    <property type="molecule type" value="Genomic_DNA"/>
</dbReference>
<feature type="signal peptide" evidence="1">
    <location>
        <begin position="1"/>
        <end position="19"/>
    </location>
</feature>
<reference evidence="2 3" key="1">
    <citation type="journal article" date="2007" name="Nature">
        <title>Evolution of genes and genomes on the Drosophila phylogeny.</title>
        <authorList>
            <consortium name="Drosophila 12 Genomes Consortium"/>
            <person name="Clark A.G."/>
            <person name="Eisen M.B."/>
            <person name="Smith D.R."/>
            <person name="Bergman C.M."/>
            <person name="Oliver B."/>
            <person name="Markow T.A."/>
            <person name="Kaufman T.C."/>
            <person name="Kellis M."/>
            <person name="Gelbart W."/>
            <person name="Iyer V.N."/>
            <person name="Pollard D.A."/>
            <person name="Sackton T.B."/>
            <person name="Larracuente A.M."/>
            <person name="Singh N.D."/>
            <person name="Abad J.P."/>
            <person name="Abt D.N."/>
            <person name="Adryan B."/>
            <person name="Aguade M."/>
            <person name="Akashi H."/>
            <person name="Anderson W.W."/>
            <person name="Aquadro C.F."/>
            <person name="Ardell D.H."/>
            <person name="Arguello R."/>
            <person name="Artieri C.G."/>
            <person name="Barbash D.A."/>
            <person name="Barker D."/>
            <person name="Barsanti P."/>
            <person name="Batterham P."/>
            <person name="Batzoglou S."/>
            <person name="Begun D."/>
            <person name="Bhutkar A."/>
            <person name="Blanco E."/>
            <person name="Bosak S.A."/>
            <person name="Bradley R.K."/>
            <person name="Brand A.D."/>
            <person name="Brent M.R."/>
            <person name="Brooks A.N."/>
            <person name="Brown R.H."/>
            <person name="Butlin R.K."/>
            <person name="Caggese C."/>
            <person name="Calvi B.R."/>
            <person name="Bernardo de Carvalho A."/>
            <person name="Caspi A."/>
            <person name="Castrezana S."/>
            <person name="Celniker S.E."/>
            <person name="Chang J.L."/>
            <person name="Chapple C."/>
            <person name="Chatterji S."/>
            <person name="Chinwalla A."/>
            <person name="Civetta A."/>
            <person name="Clifton S.W."/>
            <person name="Comeron J.M."/>
            <person name="Costello J.C."/>
            <person name="Coyne J.A."/>
            <person name="Daub J."/>
            <person name="David R.G."/>
            <person name="Delcher A.L."/>
            <person name="Delehaunty K."/>
            <person name="Do C.B."/>
            <person name="Ebling H."/>
            <person name="Edwards K."/>
            <person name="Eickbush T."/>
            <person name="Evans J.D."/>
            <person name="Filipski A."/>
            <person name="Findeiss S."/>
            <person name="Freyhult E."/>
            <person name="Fulton L."/>
            <person name="Fulton R."/>
            <person name="Garcia A.C."/>
            <person name="Gardiner A."/>
            <person name="Garfield D.A."/>
            <person name="Garvin B.E."/>
            <person name="Gibson G."/>
            <person name="Gilbert D."/>
            <person name="Gnerre S."/>
            <person name="Godfrey J."/>
            <person name="Good R."/>
            <person name="Gotea V."/>
            <person name="Gravely B."/>
            <person name="Greenberg A.J."/>
            <person name="Griffiths-Jones S."/>
            <person name="Gross S."/>
            <person name="Guigo R."/>
            <person name="Gustafson E.A."/>
            <person name="Haerty W."/>
            <person name="Hahn M.W."/>
            <person name="Halligan D.L."/>
            <person name="Halpern A.L."/>
            <person name="Halter G.M."/>
            <person name="Han M.V."/>
            <person name="Heger A."/>
            <person name="Hillier L."/>
            <person name="Hinrichs A.S."/>
            <person name="Holmes I."/>
            <person name="Hoskins R.A."/>
            <person name="Hubisz M.J."/>
            <person name="Hultmark D."/>
            <person name="Huntley M.A."/>
            <person name="Jaffe D.B."/>
            <person name="Jagadeeshan S."/>
            <person name="Jeck W.R."/>
            <person name="Johnson J."/>
            <person name="Jones C.D."/>
            <person name="Jordan W.C."/>
            <person name="Karpen G.H."/>
            <person name="Kataoka E."/>
            <person name="Keightley P.D."/>
            <person name="Kheradpour P."/>
            <person name="Kirkness E.F."/>
            <person name="Koerich L.B."/>
            <person name="Kristiansen K."/>
            <person name="Kudrna D."/>
            <person name="Kulathinal R.J."/>
            <person name="Kumar S."/>
            <person name="Kwok R."/>
            <person name="Lander E."/>
            <person name="Langley C.H."/>
            <person name="Lapoint R."/>
            <person name="Lazzaro B.P."/>
            <person name="Lee S.J."/>
            <person name="Levesque L."/>
            <person name="Li R."/>
            <person name="Lin C.F."/>
            <person name="Lin M.F."/>
            <person name="Lindblad-Toh K."/>
            <person name="Llopart A."/>
            <person name="Long M."/>
            <person name="Low L."/>
            <person name="Lozovsky E."/>
            <person name="Lu J."/>
            <person name="Luo M."/>
            <person name="Machado C.A."/>
            <person name="Makalowski W."/>
            <person name="Marzo M."/>
            <person name="Matsuda M."/>
            <person name="Matzkin L."/>
            <person name="McAllister B."/>
            <person name="McBride C.S."/>
            <person name="McKernan B."/>
            <person name="McKernan K."/>
            <person name="Mendez-Lago M."/>
            <person name="Minx P."/>
            <person name="Mollenhauer M.U."/>
            <person name="Montooth K."/>
            <person name="Mount S.M."/>
            <person name="Mu X."/>
            <person name="Myers E."/>
            <person name="Negre B."/>
            <person name="Newfeld S."/>
            <person name="Nielsen R."/>
            <person name="Noor M.A."/>
            <person name="O'Grady P."/>
            <person name="Pachter L."/>
            <person name="Papaceit M."/>
            <person name="Parisi M.J."/>
            <person name="Parisi M."/>
            <person name="Parts L."/>
            <person name="Pedersen J.S."/>
            <person name="Pesole G."/>
            <person name="Phillippy A.M."/>
            <person name="Ponting C.P."/>
            <person name="Pop M."/>
            <person name="Porcelli D."/>
            <person name="Powell J.R."/>
            <person name="Prohaska S."/>
            <person name="Pruitt K."/>
            <person name="Puig M."/>
            <person name="Quesneville H."/>
            <person name="Ram K.R."/>
            <person name="Rand D."/>
            <person name="Rasmussen M.D."/>
            <person name="Reed L.K."/>
            <person name="Reenan R."/>
            <person name="Reily A."/>
            <person name="Remington K.A."/>
            <person name="Rieger T.T."/>
            <person name="Ritchie M.G."/>
            <person name="Robin C."/>
            <person name="Rogers Y.H."/>
            <person name="Rohde C."/>
            <person name="Rozas J."/>
            <person name="Rubenfield M.J."/>
            <person name="Ruiz A."/>
            <person name="Russo S."/>
            <person name="Salzberg S.L."/>
            <person name="Sanchez-Gracia A."/>
            <person name="Saranga D.J."/>
            <person name="Sato H."/>
            <person name="Schaeffer S.W."/>
            <person name="Schatz M.C."/>
            <person name="Schlenke T."/>
            <person name="Schwartz R."/>
            <person name="Segarra C."/>
            <person name="Singh R.S."/>
            <person name="Sirot L."/>
            <person name="Sirota M."/>
            <person name="Sisneros N.B."/>
            <person name="Smith C.D."/>
            <person name="Smith T.F."/>
            <person name="Spieth J."/>
            <person name="Stage D.E."/>
            <person name="Stark A."/>
            <person name="Stephan W."/>
            <person name="Strausberg R.L."/>
            <person name="Strempel S."/>
            <person name="Sturgill D."/>
            <person name="Sutton G."/>
            <person name="Sutton G.G."/>
            <person name="Tao W."/>
            <person name="Teichmann S."/>
            <person name="Tobari Y.N."/>
            <person name="Tomimura Y."/>
            <person name="Tsolas J.M."/>
            <person name="Valente V.L."/>
            <person name="Venter E."/>
            <person name="Venter J.C."/>
            <person name="Vicario S."/>
            <person name="Vieira F.G."/>
            <person name="Vilella A.J."/>
            <person name="Villasante A."/>
            <person name="Walenz B."/>
            <person name="Wang J."/>
            <person name="Wasserman M."/>
            <person name="Watts T."/>
            <person name="Wilson D."/>
            <person name="Wilson R.K."/>
            <person name="Wing R.A."/>
            <person name="Wolfner M.F."/>
            <person name="Wong A."/>
            <person name="Wong G.K."/>
            <person name="Wu C.I."/>
            <person name="Wu G."/>
            <person name="Yamamoto D."/>
            <person name="Yang H.P."/>
            <person name="Yang S.P."/>
            <person name="Yorke J.A."/>
            <person name="Yoshida K."/>
            <person name="Zdobnov E."/>
            <person name="Zhang P."/>
            <person name="Zhang Y."/>
            <person name="Zimin A.V."/>
            <person name="Baldwin J."/>
            <person name="Abdouelleil A."/>
            <person name="Abdulkadir J."/>
            <person name="Abebe A."/>
            <person name="Abera B."/>
            <person name="Abreu J."/>
            <person name="Acer S.C."/>
            <person name="Aftuck L."/>
            <person name="Alexander A."/>
            <person name="An P."/>
            <person name="Anderson E."/>
            <person name="Anderson S."/>
            <person name="Arachi H."/>
            <person name="Azer M."/>
            <person name="Bachantsang P."/>
            <person name="Barry A."/>
            <person name="Bayul T."/>
            <person name="Berlin A."/>
            <person name="Bessette D."/>
            <person name="Bloom T."/>
            <person name="Blye J."/>
            <person name="Boguslavskiy L."/>
            <person name="Bonnet C."/>
            <person name="Boukhgalter B."/>
            <person name="Bourzgui I."/>
            <person name="Brown A."/>
            <person name="Cahill P."/>
            <person name="Channer S."/>
            <person name="Cheshatsang Y."/>
            <person name="Chuda L."/>
            <person name="Citroen M."/>
            <person name="Collymore A."/>
            <person name="Cooke P."/>
            <person name="Costello M."/>
            <person name="D'Aco K."/>
            <person name="Daza R."/>
            <person name="De Haan G."/>
            <person name="DeGray S."/>
            <person name="DeMaso C."/>
            <person name="Dhargay N."/>
            <person name="Dooley K."/>
            <person name="Dooley E."/>
            <person name="Doricent M."/>
            <person name="Dorje P."/>
            <person name="Dorjee K."/>
            <person name="Dupes A."/>
            <person name="Elong R."/>
            <person name="Falk J."/>
            <person name="Farina A."/>
            <person name="Faro S."/>
            <person name="Ferguson D."/>
            <person name="Fisher S."/>
            <person name="Foley C.D."/>
            <person name="Franke A."/>
            <person name="Friedrich D."/>
            <person name="Gadbois L."/>
            <person name="Gearin G."/>
            <person name="Gearin C.R."/>
            <person name="Giannoukos G."/>
            <person name="Goode T."/>
            <person name="Graham J."/>
            <person name="Grandbois E."/>
            <person name="Grewal S."/>
            <person name="Gyaltsen K."/>
            <person name="Hafez N."/>
            <person name="Hagos B."/>
            <person name="Hall J."/>
            <person name="Henson C."/>
            <person name="Hollinger A."/>
            <person name="Honan T."/>
            <person name="Huard M.D."/>
            <person name="Hughes L."/>
            <person name="Hurhula B."/>
            <person name="Husby M.E."/>
            <person name="Kamat A."/>
            <person name="Kanga B."/>
            <person name="Kashin S."/>
            <person name="Khazanovich D."/>
            <person name="Kisner P."/>
            <person name="Lance K."/>
            <person name="Lara M."/>
            <person name="Lee W."/>
            <person name="Lennon N."/>
            <person name="Letendre F."/>
            <person name="LeVine R."/>
            <person name="Lipovsky A."/>
            <person name="Liu X."/>
            <person name="Liu J."/>
            <person name="Liu S."/>
            <person name="Lokyitsang T."/>
            <person name="Lokyitsang Y."/>
            <person name="Lubonja R."/>
            <person name="Lui A."/>
            <person name="MacDonald P."/>
            <person name="Magnisalis V."/>
            <person name="Maru K."/>
            <person name="Matthews C."/>
            <person name="McCusker W."/>
            <person name="McDonough S."/>
            <person name="Mehta T."/>
            <person name="Meldrim J."/>
            <person name="Meneus L."/>
            <person name="Mihai O."/>
            <person name="Mihalev A."/>
            <person name="Mihova T."/>
            <person name="Mittelman R."/>
            <person name="Mlenga V."/>
            <person name="Montmayeur A."/>
            <person name="Mulrain L."/>
            <person name="Navidi A."/>
            <person name="Naylor J."/>
            <person name="Negash T."/>
            <person name="Nguyen T."/>
            <person name="Nguyen N."/>
            <person name="Nicol R."/>
            <person name="Norbu C."/>
            <person name="Norbu N."/>
            <person name="Novod N."/>
            <person name="O'Neill B."/>
            <person name="Osman S."/>
            <person name="Markiewicz E."/>
            <person name="Oyono O.L."/>
            <person name="Patti C."/>
            <person name="Phunkhang P."/>
            <person name="Pierre F."/>
            <person name="Priest M."/>
            <person name="Raghuraman S."/>
            <person name="Rege F."/>
            <person name="Reyes R."/>
            <person name="Rise C."/>
            <person name="Rogov P."/>
            <person name="Ross K."/>
            <person name="Ryan E."/>
            <person name="Settipalli S."/>
            <person name="Shea T."/>
            <person name="Sherpa N."/>
            <person name="Shi L."/>
            <person name="Shih D."/>
            <person name="Sparrow T."/>
            <person name="Spaulding J."/>
            <person name="Stalker J."/>
            <person name="Stange-Thomann N."/>
            <person name="Stavropoulos S."/>
            <person name="Stone C."/>
            <person name="Strader C."/>
            <person name="Tesfaye S."/>
            <person name="Thomson T."/>
            <person name="Thoulutsang Y."/>
            <person name="Thoulutsang D."/>
            <person name="Topham K."/>
            <person name="Topping I."/>
            <person name="Tsamla T."/>
            <person name="Vassiliev H."/>
            <person name="Vo A."/>
            <person name="Wangchuk T."/>
            <person name="Wangdi T."/>
            <person name="Weiand M."/>
            <person name="Wilkinson J."/>
            <person name="Wilson A."/>
            <person name="Yadav S."/>
            <person name="Young G."/>
            <person name="Yu Q."/>
            <person name="Zembek L."/>
            <person name="Zhong D."/>
            <person name="Zimmer A."/>
            <person name="Zwirko Z."/>
            <person name="Jaffe D.B."/>
            <person name="Alvarez P."/>
            <person name="Brockman W."/>
            <person name="Butler J."/>
            <person name="Chin C."/>
            <person name="Gnerre S."/>
            <person name="Grabherr M."/>
            <person name="Kleber M."/>
            <person name="Mauceli E."/>
            <person name="MacCallum I."/>
        </authorList>
    </citation>
    <scope>NUCLEOTIDE SEQUENCE [LARGE SCALE GENOMIC DNA]</scope>
    <source>
        <strain evidence="3">MSH-3 / Tucson 14011-0111.49</strain>
    </source>
</reference>
<gene>
    <name evidence="2" type="primary">Dper\GL25759</name>
    <name evidence="2" type="ORF">Dper_GL25759</name>
</gene>
<organism evidence="3">
    <name type="scientific">Drosophila persimilis</name>
    <name type="common">Fruit fly</name>
    <dbReference type="NCBI Taxonomy" id="7234"/>
    <lineage>
        <taxon>Eukaryota</taxon>
        <taxon>Metazoa</taxon>
        <taxon>Ecdysozoa</taxon>
        <taxon>Arthropoda</taxon>
        <taxon>Hexapoda</taxon>
        <taxon>Insecta</taxon>
        <taxon>Pterygota</taxon>
        <taxon>Neoptera</taxon>
        <taxon>Endopterygota</taxon>
        <taxon>Diptera</taxon>
        <taxon>Brachycera</taxon>
        <taxon>Muscomorpha</taxon>
        <taxon>Ephydroidea</taxon>
        <taxon>Drosophilidae</taxon>
        <taxon>Drosophila</taxon>
        <taxon>Sophophora</taxon>
    </lineage>
</organism>
<feature type="chain" id="PRO_5002807125" evidence="1">
    <location>
        <begin position="20"/>
        <end position="80"/>
    </location>
</feature>
<evidence type="ECO:0000313" key="2">
    <source>
        <dbReference type="EMBL" id="EDW36987.1"/>
    </source>
</evidence>
<accession>B4GK21</accession>
<keyword evidence="3" id="KW-1185">Reference proteome</keyword>
<evidence type="ECO:0000313" key="3">
    <source>
        <dbReference type="Proteomes" id="UP000008744"/>
    </source>
</evidence>
<proteinExistence type="predicted"/>
<name>B4GK21_DROPE</name>
<keyword evidence="1" id="KW-0732">Signal</keyword>
<evidence type="ECO:0000256" key="1">
    <source>
        <dbReference type="SAM" id="SignalP"/>
    </source>
</evidence>
<dbReference type="OMA" id="YQRCGIR"/>
<sequence length="80" mass="9058">MNWLITLFVVAVIIAFIYGEDLQKVLGMYSAPVGRISELNEGLLESSLDTRSFEEAPALKYQRCGIRLQYLKGHRYSSST</sequence>
<protein>
    <submittedName>
        <fullName evidence="2">GL25759</fullName>
    </submittedName>
</protein>
<dbReference type="Proteomes" id="UP000008744">
    <property type="component" value="Unassembled WGS sequence"/>
</dbReference>